<dbReference type="KEGG" id="nps:KRR39_02530"/>
<feature type="signal peptide" evidence="2">
    <location>
        <begin position="1"/>
        <end position="33"/>
    </location>
</feature>
<evidence type="ECO:0000256" key="2">
    <source>
        <dbReference type="SAM" id="SignalP"/>
    </source>
</evidence>
<proteinExistence type="predicted"/>
<dbReference type="EMBL" id="CP077062">
    <property type="protein sequence ID" value="QWZ08751.1"/>
    <property type="molecule type" value="Genomic_DNA"/>
</dbReference>
<dbReference type="AlphaFoldDB" id="A0A975Y0R7"/>
<organism evidence="3 4">
    <name type="scientific">Nocardioides panacis</name>
    <dbReference type="NCBI Taxonomy" id="2849501"/>
    <lineage>
        <taxon>Bacteria</taxon>
        <taxon>Bacillati</taxon>
        <taxon>Actinomycetota</taxon>
        <taxon>Actinomycetes</taxon>
        <taxon>Propionibacteriales</taxon>
        <taxon>Nocardioidaceae</taxon>
        <taxon>Nocardioides</taxon>
    </lineage>
</organism>
<sequence>MSTTVLNARTRTAAVLVTTGLLLAGCSSSNGTASSTGSASAGPSAGSSATSRPGTTIAVTVRGNTVTPNGERVKASVGDPVTLVVDADRAGELHVHSTPEQELAYPKGRTTLRVTVDKPGIVDVEDHVADVVVVQLEVS</sequence>
<name>A0A975Y0R7_9ACTN</name>
<dbReference type="RefSeq" id="WP_216940481.1">
    <property type="nucleotide sequence ID" value="NZ_CP077062.1"/>
</dbReference>
<protein>
    <submittedName>
        <fullName evidence="3">Uncharacterized protein</fullName>
    </submittedName>
</protein>
<evidence type="ECO:0000313" key="4">
    <source>
        <dbReference type="Proteomes" id="UP000683575"/>
    </source>
</evidence>
<evidence type="ECO:0000313" key="3">
    <source>
        <dbReference type="EMBL" id="QWZ08751.1"/>
    </source>
</evidence>
<reference evidence="3" key="1">
    <citation type="submission" date="2021-06" db="EMBL/GenBank/DDBJ databases">
        <title>Complete genome sequence of Nocardioides sp. G188.</title>
        <authorList>
            <person name="Im W.-T."/>
        </authorList>
    </citation>
    <scope>NUCLEOTIDE SEQUENCE</scope>
    <source>
        <strain evidence="3">G188</strain>
    </source>
</reference>
<keyword evidence="2" id="KW-0732">Signal</keyword>
<feature type="chain" id="PRO_5037494248" evidence="2">
    <location>
        <begin position="34"/>
        <end position="139"/>
    </location>
</feature>
<feature type="region of interest" description="Disordered" evidence="1">
    <location>
        <begin position="29"/>
        <end position="57"/>
    </location>
</feature>
<feature type="compositionally biased region" description="Low complexity" evidence="1">
    <location>
        <begin position="29"/>
        <end position="56"/>
    </location>
</feature>
<gene>
    <name evidence="3" type="ORF">KRR39_02530</name>
</gene>
<accession>A0A975Y0R7</accession>
<keyword evidence="4" id="KW-1185">Reference proteome</keyword>
<evidence type="ECO:0000256" key="1">
    <source>
        <dbReference type="SAM" id="MobiDB-lite"/>
    </source>
</evidence>
<dbReference type="Proteomes" id="UP000683575">
    <property type="component" value="Chromosome"/>
</dbReference>